<dbReference type="Gramene" id="OIT19746">
    <property type="protein sequence ID" value="OIT19746"/>
    <property type="gene ID" value="A4A49_40751"/>
</dbReference>
<sequence>MSSRASSPVLSEKNDQFDRTLKESAKAESWQSNDFKNVLTGSEDGDGSPATGQEEERSKIVDEGRKSAEARAACTSGIELKSGKLHEASFSSINALIESCVKYSEANVPINTHAAKDACTSDDVKSKSPLADISTGDRRNDVDGDREKLVVSASASWLENKLHPSMGAATKFSGDRKASVLPLDQETMIGGYKKQFNFPCIDSQSAGVKLEITKK</sequence>
<feature type="compositionally biased region" description="Basic and acidic residues" evidence="1">
    <location>
        <begin position="54"/>
        <end position="68"/>
    </location>
</feature>
<dbReference type="PANTHER" id="PTHR46548:SF3">
    <property type="entry name" value="BAH DOMAIN-CONTAINING PROTEIN"/>
    <property type="match status" value="1"/>
</dbReference>
<feature type="compositionally biased region" description="Basic and acidic residues" evidence="1">
    <location>
        <begin position="135"/>
        <end position="144"/>
    </location>
</feature>
<evidence type="ECO:0000313" key="2">
    <source>
        <dbReference type="EMBL" id="OIT19746.1"/>
    </source>
</evidence>
<keyword evidence="3" id="KW-1185">Reference proteome</keyword>
<comment type="caution">
    <text evidence="2">The sequence shown here is derived from an EMBL/GenBank/DDBJ whole genome shotgun (WGS) entry which is preliminary data.</text>
</comment>
<feature type="region of interest" description="Disordered" evidence="1">
    <location>
        <begin position="1"/>
        <end position="68"/>
    </location>
</feature>
<feature type="region of interest" description="Disordered" evidence="1">
    <location>
        <begin position="118"/>
        <end position="144"/>
    </location>
</feature>
<feature type="compositionally biased region" description="Basic and acidic residues" evidence="1">
    <location>
        <begin position="12"/>
        <end position="26"/>
    </location>
</feature>
<name>A0A1J6JPP3_NICAT</name>
<reference evidence="2" key="1">
    <citation type="submission" date="2016-11" db="EMBL/GenBank/DDBJ databases">
        <title>The genome of Nicotiana attenuata.</title>
        <authorList>
            <person name="Xu S."/>
            <person name="Brockmoeller T."/>
            <person name="Gaquerel E."/>
            <person name="Navarro A."/>
            <person name="Kuhl H."/>
            <person name="Gase K."/>
            <person name="Ling Z."/>
            <person name="Zhou W."/>
            <person name="Kreitzer C."/>
            <person name="Stanke M."/>
            <person name="Tang H."/>
            <person name="Lyons E."/>
            <person name="Pandey P."/>
            <person name="Pandey S.P."/>
            <person name="Timmermann B."/>
            <person name="Baldwin I.T."/>
        </authorList>
    </citation>
    <scope>NUCLEOTIDE SEQUENCE [LARGE SCALE GENOMIC DNA]</scope>
    <source>
        <strain evidence="2">UT</strain>
    </source>
</reference>
<proteinExistence type="predicted"/>
<evidence type="ECO:0000256" key="1">
    <source>
        <dbReference type="SAM" id="MobiDB-lite"/>
    </source>
</evidence>
<accession>A0A1J6JPP3</accession>
<dbReference type="PANTHER" id="PTHR46548">
    <property type="entry name" value="BAH AND TFIIS DOMAIN-CONTAINING PROTEIN-RELATED"/>
    <property type="match status" value="1"/>
</dbReference>
<dbReference type="STRING" id="49451.A0A1J6JPP3"/>
<dbReference type="Proteomes" id="UP000187609">
    <property type="component" value="Unassembled WGS sequence"/>
</dbReference>
<gene>
    <name evidence="2" type="ORF">A4A49_40751</name>
</gene>
<evidence type="ECO:0000313" key="3">
    <source>
        <dbReference type="Proteomes" id="UP000187609"/>
    </source>
</evidence>
<dbReference type="AlphaFoldDB" id="A0A1J6JPP3"/>
<organism evidence="2 3">
    <name type="scientific">Nicotiana attenuata</name>
    <name type="common">Coyote tobacco</name>
    <dbReference type="NCBI Taxonomy" id="49451"/>
    <lineage>
        <taxon>Eukaryota</taxon>
        <taxon>Viridiplantae</taxon>
        <taxon>Streptophyta</taxon>
        <taxon>Embryophyta</taxon>
        <taxon>Tracheophyta</taxon>
        <taxon>Spermatophyta</taxon>
        <taxon>Magnoliopsida</taxon>
        <taxon>eudicotyledons</taxon>
        <taxon>Gunneridae</taxon>
        <taxon>Pentapetalae</taxon>
        <taxon>asterids</taxon>
        <taxon>lamiids</taxon>
        <taxon>Solanales</taxon>
        <taxon>Solanaceae</taxon>
        <taxon>Nicotianoideae</taxon>
        <taxon>Nicotianeae</taxon>
        <taxon>Nicotiana</taxon>
    </lineage>
</organism>
<protein>
    <submittedName>
        <fullName evidence="2">Uncharacterized protein</fullName>
    </submittedName>
</protein>
<dbReference type="EMBL" id="MJEQ01006313">
    <property type="protein sequence ID" value="OIT19746.1"/>
    <property type="molecule type" value="Genomic_DNA"/>
</dbReference>